<proteinExistence type="predicted"/>
<dbReference type="EMBL" id="BKCJ011054639">
    <property type="protein sequence ID" value="GFC76077.1"/>
    <property type="molecule type" value="Genomic_DNA"/>
</dbReference>
<organism evidence="2">
    <name type="scientific">Tanacetum cinerariifolium</name>
    <name type="common">Dalmatian daisy</name>
    <name type="synonym">Chrysanthemum cinerariifolium</name>
    <dbReference type="NCBI Taxonomy" id="118510"/>
    <lineage>
        <taxon>Eukaryota</taxon>
        <taxon>Viridiplantae</taxon>
        <taxon>Streptophyta</taxon>
        <taxon>Embryophyta</taxon>
        <taxon>Tracheophyta</taxon>
        <taxon>Spermatophyta</taxon>
        <taxon>Magnoliopsida</taxon>
        <taxon>eudicotyledons</taxon>
        <taxon>Gunneridae</taxon>
        <taxon>Pentapetalae</taxon>
        <taxon>asterids</taxon>
        <taxon>campanulids</taxon>
        <taxon>Asterales</taxon>
        <taxon>Asteraceae</taxon>
        <taxon>Asteroideae</taxon>
        <taxon>Anthemideae</taxon>
        <taxon>Anthemidinae</taxon>
        <taxon>Tanacetum</taxon>
    </lineage>
</organism>
<evidence type="ECO:0000256" key="1">
    <source>
        <dbReference type="SAM" id="MobiDB-lite"/>
    </source>
</evidence>
<feature type="region of interest" description="Disordered" evidence="1">
    <location>
        <begin position="162"/>
        <end position="183"/>
    </location>
</feature>
<protein>
    <submittedName>
        <fullName evidence="2">Uncharacterized protein</fullName>
    </submittedName>
</protein>
<name>A0A699QUT5_TANCI</name>
<reference evidence="2" key="1">
    <citation type="journal article" date="2019" name="Sci. Rep.">
        <title>Draft genome of Tanacetum cinerariifolium, the natural source of mosquito coil.</title>
        <authorList>
            <person name="Yamashiro T."/>
            <person name="Shiraishi A."/>
            <person name="Satake H."/>
            <person name="Nakayama K."/>
        </authorList>
    </citation>
    <scope>NUCLEOTIDE SEQUENCE</scope>
</reference>
<feature type="non-terminal residue" evidence="2">
    <location>
        <position position="1"/>
    </location>
</feature>
<sequence>IGYFIRFVDTVERGEDSTPAAIKVGYGITDTWDDLVRAIKETAPTTVGGINQRVTELSFTFDRETSMIYAMIEDKQDDQALQRARVNRLFRDRRYHAHTASLMEGEARASRTAWAQSMDASYAARSRVIALRGDQGVVGSRPQATGTDCAEVMSDSADCSSRTHLDLSGRQCPSTARGTGGGR</sequence>
<accession>A0A699QUT5</accession>
<dbReference type="AlphaFoldDB" id="A0A699QUT5"/>
<evidence type="ECO:0000313" key="2">
    <source>
        <dbReference type="EMBL" id="GFC76077.1"/>
    </source>
</evidence>
<gene>
    <name evidence="2" type="ORF">Tci_848047</name>
</gene>
<comment type="caution">
    <text evidence="2">The sequence shown here is derived from an EMBL/GenBank/DDBJ whole genome shotgun (WGS) entry which is preliminary data.</text>
</comment>